<dbReference type="SUPFAM" id="SSF81345">
    <property type="entry name" value="ABC transporter involved in vitamin B12 uptake, BtuC"/>
    <property type="match status" value="1"/>
</dbReference>
<proteinExistence type="inferred from homology"/>
<organism evidence="9 10">
    <name type="scientific">Microbacterium saperdae</name>
    <dbReference type="NCBI Taxonomy" id="69368"/>
    <lineage>
        <taxon>Bacteria</taxon>
        <taxon>Bacillati</taxon>
        <taxon>Actinomycetota</taxon>
        <taxon>Actinomycetes</taxon>
        <taxon>Micrococcales</taxon>
        <taxon>Microbacteriaceae</taxon>
        <taxon>Microbacterium</taxon>
    </lineage>
</organism>
<feature type="transmembrane region" description="Helical" evidence="8">
    <location>
        <begin position="127"/>
        <end position="144"/>
    </location>
</feature>
<feature type="transmembrane region" description="Helical" evidence="8">
    <location>
        <begin position="268"/>
        <end position="296"/>
    </location>
</feature>
<feature type="transmembrane region" description="Helical" evidence="8">
    <location>
        <begin position="178"/>
        <end position="199"/>
    </location>
</feature>
<reference evidence="9 10" key="1">
    <citation type="submission" date="2019-06" db="EMBL/GenBank/DDBJ databases">
        <title>Sequencing the genomes of 1000 actinobacteria strains.</title>
        <authorList>
            <person name="Klenk H.-P."/>
        </authorList>
    </citation>
    <scope>NUCLEOTIDE SEQUENCE [LARGE SCALE GENOMIC DNA]</scope>
    <source>
        <strain evidence="9 10">DSM 20169</strain>
    </source>
</reference>
<dbReference type="GO" id="GO:0033214">
    <property type="term" value="P:siderophore-iron import into cell"/>
    <property type="evidence" value="ECO:0007669"/>
    <property type="project" value="TreeGrafter"/>
</dbReference>
<feature type="transmembrane region" description="Helical" evidence="8">
    <location>
        <begin position="40"/>
        <end position="62"/>
    </location>
</feature>
<evidence type="ECO:0000256" key="8">
    <source>
        <dbReference type="SAM" id="Phobius"/>
    </source>
</evidence>
<evidence type="ECO:0000256" key="5">
    <source>
        <dbReference type="ARBA" id="ARBA00022692"/>
    </source>
</evidence>
<evidence type="ECO:0000256" key="3">
    <source>
        <dbReference type="ARBA" id="ARBA00022448"/>
    </source>
</evidence>
<dbReference type="PANTHER" id="PTHR30472:SF24">
    <property type="entry name" value="FERRIC ENTEROBACTIN TRANSPORT SYSTEM PERMEASE PROTEIN FEPG"/>
    <property type="match status" value="1"/>
</dbReference>
<evidence type="ECO:0000256" key="1">
    <source>
        <dbReference type="ARBA" id="ARBA00004651"/>
    </source>
</evidence>
<keyword evidence="5 8" id="KW-0812">Transmembrane</keyword>
<gene>
    <name evidence="9" type="ORF">FB560_0412</name>
</gene>
<feature type="transmembrane region" description="Helical" evidence="8">
    <location>
        <begin position="96"/>
        <end position="115"/>
    </location>
</feature>
<dbReference type="GO" id="GO:0005886">
    <property type="term" value="C:plasma membrane"/>
    <property type="evidence" value="ECO:0007669"/>
    <property type="project" value="UniProtKB-SubCell"/>
</dbReference>
<dbReference type="AlphaFoldDB" id="A0A543BIZ9"/>
<protein>
    <submittedName>
        <fullName evidence="9">Iron complex transport system permease protein</fullName>
    </submittedName>
</protein>
<keyword evidence="7 8" id="KW-0472">Membrane</keyword>
<feature type="transmembrane region" description="Helical" evidence="8">
    <location>
        <begin position="151"/>
        <end position="172"/>
    </location>
</feature>
<accession>A0A543BIZ9</accession>
<keyword evidence="6 8" id="KW-1133">Transmembrane helix</keyword>
<dbReference type="Pfam" id="PF01032">
    <property type="entry name" value="FecCD"/>
    <property type="match status" value="1"/>
</dbReference>
<comment type="subcellular location">
    <subcellularLocation>
        <location evidence="1">Cell membrane</location>
        <topology evidence="1">Multi-pass membrane protein</topology>
    </subcellularLocation>
</comment>
<evidence type="ECO:0000313" key="10">
    <source>
        <dbReference type="Proteomes" id="UP000317209"/>
    </source>
</evidence>
<dbReference type="InterPro" id="IPR000522">
    <property type="entry name" value="ABC_transptr_permease_BtuC"/>
</dbReference>
<evidence type="ECO:0000256" key="7">
    <source>
        <dbReference type="ARBA" id="ARBA00023136"/>
    </source>
</evidence>
<dbReference type="Proteomes" id="UP000317209">
    <property type="component" value="Unassembled WGS sequence"/>
</dbReference>
<dbReference type="InterPro" id="IPR037294">
    <property type="entry name" value="ABC_BtuC-like"/>
</dbReference>
<dbReference type="EMBL" id="VFOX01000001">
    <property type="protein sequence ID" value="TQL84819.1"/>
    <property type="molecule type" value="Genomic_DNA"/>
</dbReference>
<keyword evidence="3" id="KW-0813">Transport</keyword>
<evidence type="ECO:0000256" key="6">
    <source>
        <dbReference type="ARBA" id="ARBA00022989"/>
    </source>
</evidence>
<dbReference type="CDD" id="cd06550">
    <property type="entry name" value="TM_ABC_iron-siderophores_like"/>
    <property type="match status" value="1"/>
</dbReference>
<feature type="transmembrane region" description="Helical" evidence="8">
    <location>
        <begin position="337"/>
        <end position="358"/>
    </location>
</feature>
<dbReference type="GO" id="GO:0022857">
    <property type="term" value="F:transmembrane transporter activity"/>
    <property type="evidence" value="ECO:0007669"/>
    <property type="project" value="InterPro"/>
</dbReference>
<dbReference type="RefSeq" id="WP_229673422.1">
    <property type="nucleotide sequence ID" value="NZ_VFOX01000001.1"/>
</dbReference>
<keyword evidence="10" id="KW-1185">Reference proteome</keyword>
<dbReference type="Gene3D" id="1.10.3470.10">
    <property type="entry name" value="ABC transporter involved in vitamin B12 uptake, BtuC"/>
    <property type="match status" value="1"/>
</dbReference>
<comment type="caution">
    <text evidence="9">The sequence shown here is derived from an EMBL/GenBank/DDBJ whole genome shotgun (WGS) entry which is preliminary data.</text>
</comment>
<name>A0A543BIZ9_9MICO</name>
<feature type="transmembrane region" description="Helical" evidence="8">
    <location>
        <begin position="308"/>
        <end position="325"/>
    </location>
</feature>
<evidence type="ECO:0000313" key="9">
    <source>
        <dbReference type="EMBL" id="TQL84819.1"/>
    </source>
</evidence>
<evidence type="ECO:0000256" key="2">
    <source>
        <dbReference type="ARBA" id="ARBA00007935"/>
    </source>
</evidence>
<comment type="similarity">
    <text evidence="2">Belongs to the binding-protein-dependent transport system permease family. FecCD subfamily.</text>
</comment>
<sequence>MTSTSSTSPIVAVARASSAVDFGYRRVELQRPRWSGAASLRAILVTLVLAVVTIAGVILSISTGTYDIPIGEVIGGLLGTADGGTVLVVREWRMPRALLAALFGIALGMSGAIFQSLTRNPLGSPDIIGFSSGSYTGALVVLLVTGGGYYAVAVGALAGGIVTALVVFVLAYRRGVQGFRLIIVGIGVSALLAALNTYLMLKASPEQQLTAGVWGSGSLNGVSVDQLVPVVVVLAVLVPSVLALSPALRVLELGDDAAGSLGSRPTGIRFATIVLGVALVALVTAAAGPIAFIALVAPQIARRLTRSAGVGLVAAGITGALLLVLSDFLAQRLFAPLQLPVGIVTVSVGGLYFVWLLIRETRRR</sequence>
<evidence type="ECO:0000256" key="4">
    <source>
        <dbReference type="ARBA" id="ARBA00022475"/>
    </source>
</evidence>
<keyword evidence="4" id="KW-1003">Cell membrane</keyword>
<dbReference type="PANTHER" id="PTHR30472">
    <property type="entry name" value="FERRIC ENTEROBACTIN TRANSPORT SYSTEM PERMEASE PROTEIN"/>
    <property type="match status" value="1"/>
</dbReference>